<accession>A0AAE0YCE1</accession>
<organism evidence="1 2">
    <name type="scientific">Elysia crispata</name>
    <name type="common">lettuce slug</name>
    <dbReference type="NCBI Taxonomy" id="231223"/>
    <lineage>
        <taxon>Eukaryota</taxon>
        <taxon>Metazoa</taxon>
        <taxon>Spiralia</taxon>
        <taxon>Lophotrochozoa</taxon>
        <taxon>Mollusca</taxon>
        <taxon>Gastropoda</taxon>
        <taxon>Heterobranchia</taxon>
        <taxon>Euthyneura</taxon>
        <taxon>Panpulmonata</taxon>
        <taxon>Sacoglossa</taxon>
        <taxon>Placobranchoidea</taxon>
        <taxon>Plakobranchidae</taxon>
        <taxon>Elysia</taxon>
    </lineage>
</organism>
<evidence type="ECO:0000313" key="1">
    <source>
        <dbReference type="EMBL" id="KAK3740504.1"/>
    </source>
</evidence>
<dbReference type="AlphaFoldDB" id="A0AAE0YCE1"/>
<reference evidence="1" key="1">
    <citation type="journal article" date="2023" name="G3 (Bethesda)">
        <title>A reference genome for the long-term kleptoplast-retaining sea slug Elysia crispata morphotype clarki.</title>
        <authorList>
            <person name="Eastman K.E."/>
            <person name="Pendleton A.L."/>
            <person name="Shaikh M.A."/>
            <person name="Suttiyut T."/>
            <person name="Ogas R."/>
            <person name="Tomko P."/>
            <person name="Gavelis G."/>
            <person name="Widhalm J.R."/>
            <person name="Wisecaver J.H."/>
        </authorList>
    </citation>
    <scope>NUCLEOTIDE SEQUENCE</scope>
    <source>
        <strain evidence="1">ECLA1</strain>
    </source>
</reference>
<proteinExistence type="predicted"/>
<sequence length="125" mass="13948">MPVGPRFMIFTPWHAQMRTEWCGKPGLGVLLLIRFRVCGQRLGITSADRGPRRTHTISFSMPEICLPRPIQILFHLGKHGGQTCAVRLPPPEGRPVVTVIGWFWPALCAGAEGEVINSLQHCLRL</sequence>
<gene>
    <name evidence="1" type="ORF">RRG08_000491</name>
</gene>
<keyword evidence="2" id="KW-1185">Reference proteome</keyword>
<comment type="caution">
    <text evidence="1">The sequence shown here is derived from an EMBL/GenBank/DDBJ whole genome shotgun (WGS) entry which is preliminary data.</text>
</comment>
<protein>
    <submittedName>
        <fullName evidence="1">Uncharacterized protein</fullName>
    </submittedName>
</protein>
<evidence type="ECO:0000313" key="2">
    <source>
        <dbReference type="Proteomes" id="UP001283361"/>
    </source>
</evidence>
<dbReference type="EMBL" id="JAWDGP010006468">
    <property type="protein sequence ID" value="KAK3740504.1"/>
    <property type="molecule type" value="Genomic_DNA"/>
</dbReference>
<name>A0AAE0YCE1_9GAST</name>
<dbReference type="Proteomes" id="UP001283361">
    <property type="component" value="Unassembled WGS sequence"/>
</dbReference>